<protein>
    <submittedName>
        <fullName evidence="1">Uncharacterized protein</fullName>
    </submittedName>
</protein>
<dbReference type="Proteomes" id="UP001472677">
    <property type="component" value="Unassembled WGS sequence"/>
</dbReference>
<gene>
    <name evidence="1" type="ORF">V6N12_031453</name>
</gene>
<reference evidence="1 2" key="1">
    <citation type="journal article" date="2024" name="G3 (Bethesda)">
        <title>Genome assembly of Hibiscus sabdariffa L. provides insights into metabolisms of medicinal natural products.</title>
        <authorList>
            <person name="Kim T."/>
        </authorList>
    </citation>
    <scope>NUCLEOTIDE SEQUENCE [LARGE SCALE GENOMIC DNA]</scope>
    <source>
        <strain evidence="1">TK-2024</strain>
        <tissue evidence="1">Old leaves</tissue>
    </source>
</reference>
<organism evidence="1 2">
    <name type="scientific">Hibiscus sabdariffa</name>
    <name type="common">roselle</name>
    <dbReference type="NCBI Taxonomy" id="183260"/>
    <lineage>
        <taxon>Eukaryota</taxon>
        <taxon>Viridiplantae</taxon>
        <taxon>Streptophyta</taxon>
        <taxon>Embryophyta</taxon>
        <taxon>Tracheophyta</taxon>
        <taxon>Spermatophyta</taxon>
        <taxon>Magnoliopsida</taxon>
        <taxon>eudicotyledons</taxon>
        <taxon>Gunneridae</taxon>
        <taxon>Pentapetalae</taxon>
        <taxon>rosids</taxon>
        <taxon>malvids</taxon>
        <taxon>Malvales</taxon>
        <taxon>Malvaceae</taxon>
        <taxon>Malvoideae</taxon>
        <taxon>Hibiscus</taxon>
    </lineage>
</organism>
<keyword evidence="2" id="KW-1185">Reference proteome</keyword>
<name>A0ABR2B262_9ROSI</name>
<proteinExistence type="predicted"/>
<dbReference type="EMBL" id="JBBPBM010000205">
    <property type="protein sequence ID" value="KAK8500840.1"/>
    <property type="molecule type" value="Genomic_DNA"/>
</dbReference>
<comment type="caution">
    <text evidence="1">The sequence shown here is derived from an EMBL/GenBank/DDBJ whole genome shotgun (WGS) entry which is preliminary data.</text>
</comment>
<sequence>MCRLNAPRCGRQAHHRREEGPHRVPLPHTMCELMAPRSGRQAHRGREEGPLGCRLNVPRCGRQAHRGREECPLGCYYRTPCANSMPLGAGGKHTIGGRKAPSGANPAHHMREARPPLWCYSRTPCAGRRPLGGHHRGAEKKCPHFRHINVYWEQTWNRISPTGSKWRAVGKFRINGIGGATGHERYRIPRAWSAEGQGNAWAVLPITPLPSSLYRARFLWSGLCIARQVRALAMPSRWGEFVTPTRPTTRGFGHVDARSHWLCAARLDNVTPNTGRPCVATVLGGVSRPSNVRASDLIKSQWVLLLRHPAHPCPDPTPLKKQQQQ</sequence>
<accession>A0ABR2B262</accession>
<evidence type="ECO:0000313" key="1">
    <source>
        <dbReference type="EMBL" id="KAK8500840.1"/>
    </source>
</evidence>
<evidence type="ECO:0000313" key="2">
    <source>
        <dbReference type="Proteomes" id="UP001472677"/>
    </source>
</evidence>